<keyword evidence="2" id="KW-0051">Antiviral defense</keyword>
<keyword evidence="5" id="KW-1185">Reference proteome</keyword>
<dbReference type="Pfam" id="PF22335">
    <property type="entry name" value="Cas10-Cmr2_palm2"/>
    <property type="match status" value="1"/>
</dbReference>
<dbReference type="InterPro" id="IPR024615">
    <property type="entry name" value="CRISPR-assoc_Cmr2_N"/>
</dbReference>
<organism evidence="4 5">
    <name type="scientific">Candidatus Fervidibacter sacchari</name>
    <dbReference type="NCBI Taxonomy" id="1448929"/>
    <lineage>
        <taxon>Bacteria</taxon>
        <taxon>Candidatus Fervidibacterota</taxon>
        <taxon>Candidatus Fervidibacter</taxon>
    </lineage>
</organism>
<dbReference type="InterPro" id="IPR013407">
    <property type="entry name" value="CRISPR-assoc_prot_Cmr2"/>
</dbReference>
<dbReference type="Gene3D" id="3.30.70.270">
    <property type="match status" value="1"/>
</dbReference>
<accession>A0ABT2EPN1</accession>
<evidence type="ECO:0000313" key="4">
    <source>
        <dbReference type="EMBL" id="MCS3919910.1"/>
    </source>
</evidence>
<name>A0ABT2EPN1_9BACT</name>
<dbReference type="Proteomes" id="UP001204798">
    <property type="component" value="Unassembled WGS sequence"/>
</dbReference>
<dbReference type="PROSITE" id="PS50887">
    <property type="entry name" value="GGDEF"/>
    <property type="match status" value="1"/>
</dbReference>
<dbReference type="Pfam" id="PF12469">
    <property type="entry name" value="Cmr2_N"/>
    <property type="match status" value="1"/>
</dbReference>
<feature type="domain" description="GGDEF" evidence="3">
    <location>
        <begin position="597"/>
        <end position="792"/>
    </location>
</feature>
<protein>
    <submittedName>
        <fullName evidence="4">CRISPR-associated protein Cmr2</fullName>
    </submittedName>
</protein>
<comment type="caution">
    <text evidence="4">The sequence shown here is derived from an EMBL/GenBank/DDBJ whole genome shotgun (WGS) entry which is preliminary data.</text>
</comment>
<gene>
    <name evidence="4" type="ORF">M2350_002327</name>
</gene>
<dbReference type="InterPro" id="IPR000160">
    <property type="entry name" value="GGDEF_dom"/>
</dbReference>
<evidence type="ECO:0000259" key="3">
    <source>
        <dbReference type="PROSITE" id="PS50887"/>
    </source>
</evidence>
<sequence>MAWWQRKIVALLHDPPDKVLDIPSHEKRASVLMQTALRGLPDVPPTGVPEAAWTDVAKKADTVASAADRLNFPKDLQAPRDCVLHPLSGQKMLLPSADPQRASEVQAEVIRDLSQKANEPQKRFLLLWRCLEDELAKREPNVPWSLLPADTRIPDHPLLQHARVASAFVNCLPNPATLLFAIGPVQGFIAAARKTRDLWMGSFLLSYLTWHAIKVIAEQLGPDHVLFPSLLGQPLVDFWLCKEGVVTQKPSSDRLRLATLPNRFFAVVPAEQAEELARQAEKAVREEWKRLAEKVWQEICQKVPEFAKAKPIWERQLAQFPEVYWAIYKWSDTPEKIAKLFQQVTGSERFVKWLEGTKGAYEHNQGSVYAACYELTERALGARKALRDFSDRSEPAGKCSLCGERQALSDLDGQVTTDWREYEKGFWKKVAQEREFQGDVDSDGSERLCAICTVKRFAAKLVFANKDELGISHEFPSTDSIAAATFVKALFERWAKAQKPVKDLLDTISRQPEWHRIAFVGMGIPKLGRKAEELDAIGQEFIAQKLTKLDGEWLFAESYDPERIKRAHGVEVSEEVARRLREGVLRKLYDEIARPNDYYAVLFMDGDQMGRWLSGTHEGLPKFVEILHPQVRGQLEGQSNWQKVLQTQRLMSPSLHAAISSALANFALNAVPYVVEELHAGRLVYAGGDDVLALLPLSDALSAAHKLRALFSGEAKRLDKDILVEFGSIQWTGWLDWNGRKLLTMGKNATASVGIVIAHRLHPLRDVLRQGREAEEDAKELYGRNAICIRWLKRSGEQVQMGAKFFYPDHCINDTLQLLLEFADLMRSKISRGFATDLMQESFALADLDEKAQEAELRRLLKRRRKSDASLSEDQIKDWAQKLVRLAVALDTHADSDADPFDLTRPQRGIVELAKWLTFLRFLTGGGE</sequence>
<dbReference type="NCBIfam" id="TIGR02577">
    <property type="entry name" value="cas_TM1794_Cmr2"/>
    <property type="match status" value="1"/>
</dbReference>
<dbReference type="Gene3D" id="3.30.70.2220">
    <property type="entry name" value="CRISPR-Cas system, Cmr2 subunit, D1 domain, cysteine cluster"/>
    <property type="match status" value="1"/>
</dbReference>
<dbReference type="RefSeq" id="WP_259096856.1">
    <property type="nucleotide sequence ID" value="NZ_CP130454.1"/>
</dbReference>
<keyword evidence="1" id="KW-0547">Nucleotide-binding</keyword>
<dbReference type="InterPro" id="IPR038242">
    <property type="entry name" value="Cmr2_N"/>
</dbReference>
<dbReference type="EMBL" id="JANUCP010000004">
    <property type="protein sequence ID" value="MCS3919910.1"/>
    <property type="molecule type" value="Genomic_DNA"/>
</dbReference>
<evidence type="ECO:0000256" key="1">
    <source>
        <dbReference type="ARBA" id="ARBA00022741"/>
    </source>
</evidence>
<proteinExistence type="predicted"/>
<evidence type="ECO:0000256" key="2">
    <source>
        <dbReference type="ARBA" id="ARBA00023118"/>
    </source>
</evidence>
<dbReference type="InterPro" id="IPR043128">
    <property type="entry name" value="Rev_trsase/Diguanyl_cyclase"/>
</dbReference>
<evidence type="ECO:0000313" key="5">
    <source>
        <dbReference type="Proteomes" id="UP001204798"/>
    </source>
</evidence>
<reference evidence="4 5" key="1">
    <citation type="submission" date="2022-08" db="EMBL/GenBank/DDBJ databases">
        <title>Bacterial and archaeal communities from various locations to study Microbial Dark Matter (Phase II).</title>
        <authorList>
            <person name="Stepanauskas R."/>
        </authorList>
    </citation>
    <scope>NUCLEOTIDE SEQUENCE [LARGE SCALE GENOMIC DNA]</scope>
    <source>
        <strain evidence="4 5">PD1</strain>
    </source>
</reference>
<dbReference type="InterPro" id="IPR054767">
    <property type="entry name" value="Cas10-Cmr2_palm2"/>
</dbReference>
<dbReference type="CDD" id="cd09679">
    <property type="entry name" value="Cas10_III"/>
    <property type="match status" value="1"/>
</dbReference>